<proteinExistence type="predicted"/>
<dbReference type="Pfam" id="PF21274">
    <property type="entry name" value="Rng_hyd_C"/>
    <property type="match status" value="1"/>
</dbReference>
<comment type="caution">
    <text evidence="6">The sequence shown here is derived from an EMBL/GenBank/DDBJ whole genome shotgun (WGS) entry which is preliminary data.</text>
</comment>
<dbReference type="Pfam" id="PF01494">
    <property type="entry name" value="FAD_binding_3"/>
    <property type="match status" value="1"/>
</dbReference>
<dbReference type="NCBIfam" id="NF004780">
    <property type="entry name" value="PRK06126.1"/>
    <property type="match status" value="1"/>
</dbReference>
<dbReference type="PANTHER" id="PTHR43004:SF19">
    <property type="entry name" value="BINDING MONOOXYGENASE, PUTATIVE (JCVI)-RELATED"/>
    <property type="match status" value="1"/>
</dbReference>
<evidence type="ECO:0000313" key="6">
    <source>
        <dbReference type="EMBL" id="MBB4860302.1"/>
    </source>
</evidence>
<dbReference type="SUPFAM" id="SSF51905">
    <property type="entry name" value="FAD/NAD(P)-binding domain"/>
    <property type="match status" value="1"/>
</dbReference>
<dbReference type="GO" id="GO:0016709">
    <property type="term" value="F:oxidoreductase activity, acting on paired donors, with incorporation or reduction of molecular oxygen, NAD(P)H as one donor, and incorporation of one atom of oxygen"/>
    <property type="evidence" value="ECO:0007669"/>
    <property type="project" value="UniProtKB-ARBA"/>
</dbReference>
<dbReference type="AlphaFoldDB" id="A0A7W7NYK6"/>
<evidence type="ECO:0000256" key="3">
    <source>
        <dbReference type="ARBA" id="ARBA00022827"/>
    </source>
</evidence>
<dbReference type="Gene3D" id="3.50.50.60">
    <property type="entry name" value="FAD/NAD(P)-binding domain"/>
    <property type="match status" value="1"/>
</dbReference>
<dbReference type="Proteomes" id="UP000555448">
    <property type="component" value="Unassembled WGS sequence"/>
</dbReference>
<dbReference type="Gene3D" id="3.40.30.120">
    <property type="match status" value="1"/>
</dbReference>
<accession>A0A7W7NYK6</accession>
<dbReference type="PRINTS" id="PR00420">
    <property type="entry name" value="RNGMNOXGNASE"/>
</dbReference>
<dbReference type="InterPro" id="IPR036188">
    <property type="entry name" value="FAD/NAD-bd_sf"/>
</dbReference>
<dbReference type="GO" id="GO:0071949">
    <property type="term" value="F:FAD binding"/>
    <property type="evidence" value="ECO:0007669"/>
    <property type="project" value="InterPro"/>
</dbReference>
<protein>
    <submittedName>
        <fullName evidence="6">2-polyprenyl-6-methoxyphenol hydroxylase-like FAD-dependent oxidoreductase</fullName>
    </submittedName>
</protein>
<dbReference type="InterPro" id="IPR002938">
    <property type="entry name" value="FAD-bd"/>
</dbReference>
<keyword evidence="2" id="KW-0285">Flavoprotein</keyword>
<comment type="cofactor">
    <cofactor evidence="1">
        <name>FAD</name>
        <dbReference type="ChEBI" id="CHEBI:57692"/>
    </cofactor>
</comment>
<evidence type="ECO:0000313" key="7">
    <source>
        <dbReference type="Proteomes" id="UP000555448"/>
    </source>
</evidence>
<evidence type="ECO:0000256" key="1">
    <source>
        <dbReference type="ARBA" id="ARBA00001974"/>
    </source>
</evidence>
<evidence type="ECO:0000259" key="5">
    <source>
        <dbReference type="Pfam" id="PF01494"/>
    </source>
</evidence>
<sequence>MEGPVQIASKTQVLIVGGGPCGLMLSMELARRGVASVLVDAKLRTAINPQANATQARTMEYFRRLGFADEIRALGLPADYPTDIAYFTRYTERELARFELPTSAEAASTARDQLGGWNAAELPHRVSQKFVEEVLRRHADAEELTSIHYGVRLTGFEERDTDVIATVEDVATGETQTIEAGYLVGADGARSFVRRALGISYTGETGVSRDFFGGKMAAIYFRSSEFYDKVPHRRAWMYWAFNPDRRAWCAAVNGRDEFAFHTQLKPDESEDVSPERAKEMLAQAFGAKLEVELLSVDTWIAGHALVAESLGGGRVYIGGDAAHLFTPAGGLGYNTAVEDAVNLGWKLAATVKGLAGPALLPSYAWERRHLATRNTAYARQLAESIGNYVPDPLIEADGDAADAIRREAGEYLDGHARREFAIPGITFGGRYDGSPMIKPDGTPPPPDAMNIYVPSASPGGRLPHIWLDDGQSLFDAIGLDWSLLVTDPANNSAARFRVAAAELGLGLIVVELARPDAVELYGSGLILVRPDQIVAWRGTANEIDPLGLLRELMGHAAAAPGKTPHASSGQNDAETLLRG</sequence>
<name>A0A7W7NYK6_9SPHN</name>
<dbReference type="Gene3D" id="3.30.9.10">
    <property type="entry name" value="D-Amino Acid Oxidase, subunit A, domain 2"/>
    <property type="match status" value="1"/>
</dbReference>
<gene>
    <name evidence="6" type="ORF">HNO88_003645</name>
</gene>
<dbReference type="EMBL" id="JACHLR010000019">
    <property type="protein sequence ID" value="MBB4860302.1"/>
    <property type="molecule type" value="Genomic_DNA"/>
</dbReference>
<reference evidence="6 7" key="1">
    <citation type="submission" date="2020-08" db="EMBL/GenBank/DDBJ databases">
        <title>Functional genomics of gut bacteria from endangered species of beetles.</title>
        <authorList>
            <person name="Carlos-Shanley C."/>
        </authorList>
    </citation>
    <scope>NUCLEOTIDE SEQUENCE [LARGE SCALE GENOMIC DNA]</scope>
    <source>
        <strain evidence="6 7">S00245</strain>
    </source>
</reference>
<feature type="region of interest" description="Disordered" evidence="4">
    <location>
        <begin position="559"/>
        <end position="579"/>
    </location>
</feature>
<dbReference type="InterPro" id="IPR050641">
    <property type="entry name" value="RIFMO-like"/>
</dbReference>
<dbReference type="RefSeq" id="WP_184248844.1">
    <property type="nucleotide sequence ID" value="NZ_JACHLR010000019.1"/>
</dbReference>
<dbReference type="PANTHER" id="PTHR43004">
    <property type="entry name" value="TRK SYSTEM POTASSIUM UPTAKE PROTEIN"/>
    <property type="match status" value="1"/>
</dbReference>
<feature type="domain" description="FAD-binding" evidence="5">
    <location>
        <begin position="10"/>
        <end position="375"/>
    </location>
</feature>
<organism evidence="6 7">
    <name type="scientific">Novosphingobium chloroacetimidivorans</name>
    <dbReference type="NCBI Taxonomy" id="1428314"/>
    <lineage>
        <taxon>Bacteria</taxon>
        <taxon>Pseudomonadati</taxon>
        <taxon>Pseudomonadota</taxon>
        <taxon>Alphaproteobacteria</taxon>
        <taxon>Sphingomonadales</taxon>
        <taxon>Sphingomonadaceae</taxon>
        <taxon>Novosphingobium</taxon>
    </lineage>
</organism>
<keyword evidence="3" id="KW-0274">FAD</keyword>
<evidence type="ECO:0000256" key="2">
    <source>
        <dbReference type="ARBA" id="ARBA00022630"/>
    </source>
</evidence>
<evidence type="ECO:0000256" key="4">
    <source>
        <dbReference type="SAM" id="MobiDB-lite"/>
    </source>
</evidence>
<keyword evidence="7" id="KW-1185">Reference proteome</keyword>